<proteinExistence type="predicted"/>
<dbReference type="EMBL" id="BK014673">
    <property type="protein sequence ID" value="DAD67276.1"/>
    <property type="molecule type" value="Genomic_DNA"/>
</dbReference>
<organism evidence="2">
    <name type="scientific">Myoviridae sp. cteo515</name>
    <dbReference type="NCBI Taxonomy" id="2823550"/>
    <lineage>
        <taxon>Viruses</taxon>
        <taxon>Duplodnaviria</taxon>
        <taxon>Heunggongvirae</taxon>
        <taxon>Uroviricota</taxon>
        <taxon>Caudoviricetes</taxon>
    </lineage>
</organism>
<keyword evidence="1" id="KW-1133">Transmembrane helix</keyword>
<sequence length="41" mass="4730">MLKGRIKATKLTLMADILSLNYFFNIVFNPYGSMTITLYII</sequence>
<keyword evidence="1" id="KW-0472">Membrane</keyword>
<name>A0A8S5LB99_9CAUD</name>
<evidence type="ECO:0000256" key="1">
    <source>
        <dbReference type="SAM" id="Phobius"/>
    </source>
</evidence>
<evidence type="ECO:0000313" key="2">
    <source>
        <dbReference type="EMBL" id="DAD67276.1"/>
    </source>
</evidence>
<protein>
    <submittedName>
        <fullName evidence="2">Uncharacterized protein</fullName>
    </submittedName>
</protein>
<keyword evidence="1" id="KW-0812">Transmembrane</keyword>
<accession>A0A8S5LB99</accession>
<feature type="transmembrane region" description="Helical" evidence="1">
    <location>
        <begin position="20"/>
        <end position="40"/>
    </location>
</feature>
<reference evidence="2" key="1">
    <citation type="journal article" date="2021" name="Proc. Natl. Acad. Sci. U.S.A.">
        <title>A Catalog of Tens of Thousands of Viruses from Human Metagenomes Reveals Hidden Associations with Chronic Diseases.</title>
        <authorList>
            <person name="Tisza M.J."/>
            <person name="Buck C.B."/>
        </authorList>
    </citation>
    <scope>NUCLEOTIDE SEQUENCE</scope>
    <source>
        <strain evidence="2">Cteo515</strain>
    </source>
</reference>